<dbReference type="InterPro" id="IPR000600">
    <property type="entry name" value="ROK"/>
</dbReference>
<dbReference type="AlphaFoldDB" id="A0A1G7H1D0"/>
<dbReference type="OrthoDB" id="9796533at2"/>
<dbReference type="InterPro" id="IPR049874">
    <property type="entry name" value="ROK_cs"/>
</dbReference>
<dbReference type="Gene3D" id="1.10.10.10">
    <property type="entry name" value="Winged helix-like DNA-binding domain superfamily/Winged helix DNA-binding domain"/>
    <property type="match status" value="1"/>
</dbReference>
<evidence type="ECO:0000313" key="3">
    <source>
        <dbReference type="Proteomes" id="UP000182427"/>
    </source>
</evidence>
<dbReference type="Proteomes" id="UP000182427">
    <property type="component" value="Chromosome I"/>
</dbReference>
<dbReference type="PANTHER" id="PTHR18964">
    <property type="entry name" value="ROK (REPRESSOR, ORF, KINASE) FAMILY"/>
    <property type="match status" value="1"/>
</dbReference>
<sequence>MKSSAPRQNGTRPMRGIRRIDLASVQPASSEIARDINRDIILELIRFKQPLARADLSRLSGLRPSTVSKIVEQLVQENWVQEGAVIKAARGRPSTMLSVNSAMVTFALDLRPDRAILAVVDLSGRFLSRETIPTYSDLARTVAQIGKRMRALREEHSTKSFEGVGVSLPGRMHPVTQRVLLAPNMKWHDFDLKSALEEESGLQVEIDNDANVCLISELWYGRLEGVKNVVLVAVAEGVGAAILAGGHMQSGYNGLAGEFGHVSVDPAGPQCQCGQNGCWEMVSSSRAAIRYYNAGGRKKVQNIYELLRQMEDGDALAKEAVTEQARALGRGLRMVTATLSPELILVVGDITAAWDLCGPIIEREMSASMLAGDPPQLRAAGDAELARLSGGAAMLMQRHAGYHRSTHERAMPIPA</sequence>
<dbReference type="PROSITE" id="PS01125">
    <property type="entry name" value="ROK"/>
    <property type="match status" value="1"/>
</dbReference>
<dbReference type="PANTHER" id="PTHR18964:SF149">
    <property type="entry name" value="BIFUNCTIONAL UDP-N-ACETYLGLUCOSAMINE 2-EPIMERASE_N-ACETYLMANNOSAMINE KINASE"/>
    <property type="match status" value="1"/>
</dbReference>
<dbReference type="SUPFAM" id="SSF46785">
    <property type="entry name" value="Winged helix' DNA-binding domain"/>
    <property type="match status" value="1"/>
</dbReference>
<evidence type="ECO:0000313" key="2">
    <source>
        <dbReference type="EMBL" id="SDE94242.1"/>
    </source>
</evidence>
<keyword evidence="2" id="KW-0418">Kinase</keyword>
<dbReference type="InterPro" id="IPR036388">
    <property type="entry name" value="WH-like_DNA-bd_sf"/>
</dbReference>
<keyword evidence="2" id="KW-0808">Transferase</keyword>
<evidence type="ECO:0000256" key="1">
    <source>
        <dbReference type="ARBA" id="ARBA00006479"/>
    </source>
</evidence>
<reference evidence="2 3" key="1">
    <citation type="submission" date="2016-10" db="EMBL/GenBank/DDBJ databases">
        <authorList>
            <person name="de Groot N.N."/>
        </authorList>
    </citation>
    <scope>NUCLEOTIDE SEQUENCE [LARGE SCALE GENOMIC DNA]</scope>
    <source>
        <strain evidence="2 3">GAS232</strain>
    </source>
</reference>
<dbReference type="GO" id="GO:0016301">
    <property type="term" value="F:kinase activity"/>
    <property type="evidence" value="ECO:0007669"/>
    <property type="project" value="UniProtKB-KW"/>
</dbReference>
<proteinExistence type="inferred from homology"/>
<keyword evidence="3" id="KW-1185">Reference proteome</keyword>
<dbReference type="Gene3D" id="3.30.420.40">
    <property type="match status" value="2"/>
</dbReference>
<comment type="similarity">
    <text evidence="1">Belongs to the ROK (NagC/XylR) family.</text>
</comment>
<dbReference type="SUPFAM" id="SSF53067">
    <property type="entry name" value="Actin-like ATPase domain"/>
    <property type="match status" value="1"/>
</dbReference>
<dbReference type="InterPro" id="IPR036390">
    <property type="entry name" value="WH_DNA-bd_sf"/>
</dbReference>
<name>A0A1G7H1D0_9BACT</name>
<dbReference type="InterPro" id="IPR043129">
    <property type="entry name" value="ATPase_NBD"/>
</dbReference>
<protein>
    <submittedName>
        <fullName evidence="2">Sugar kinase of the NBD/HSP70 family, may contain an N-terminal HTH domain</fullName>
    </submittedName>
</protein>
<dbReference type="EMBL" id="LT629690">
    <property type="protein sequence ID" value="SDE94242.1"/>
    <property type="molecule type" value="Genomic_DNA"/>
</dbReference>
<organism evidence="2 3">
    <name type="scientific">Terriglobus roseus</name>
    <dbReference type="NCBI Taxonomy" id="392734"/>
    <lineage>
        <taxon>Bacteria</taxon>
        <taxon>Pseudomonadati</taxon>
        <taxon>Acidobacteriota</taxon>
        <taxon>Terriglobia</taxon>
        <taxon>Terriglobales</taxon>
        <taxon>Acidobacteriaceae</taxon>
        <taxon>Terriglobus</taxon>
    </lineage>
</organism>
<dbReference type="Pfam" id="PF00480">
    <property type="entry name" value="ROK"/>
    <property type="match status" value="1"/>
</dbReference>
<dbReference type="RefSeq" id="WP_083344088.1">
    <property type="nucleotide sequence ID" value="NZ_LT629690.1"/>
</dbReference>
<gene>
    <name evidence="2" type="ORF">SAMN05444167_0881</name>
</gene>
<accession>A0A1G7H1D0</accession>